<dbReference type="KEGG" id="vg:26637547"/>
<dbReference type="GeneID" id="26637547"/>
<evidence type="ECO:0000313" key="2">
    <source>
        <dbReference type="Proteomes" id="UP000202045"/>
    </source>
</evidence>
<proteinExistence type="predicted"/>
<keyword evidence="2" id="KW-1185">Reference proteome</keyword>
<organism evidence="1 2">
    <name type="scientific">Escherichia phage SUSP2</name>
    <dbReference type="NCBI Taxonomy" id="1718669"/>
    <lineage>
        <taxon>Viruses</taxon>
        <taxon>Duplodnaviria</taxon>
        <taxon>Heunggongvirae</taxon>
        <taxon>Uroviricota</taxon>
        <taxon>Caudoviricetes</taxon>
        <taxon>Andersonviridae</taxon>
        <taxon>Ounavirinae</taxon>
        <taxon>Mooglevirus</taxon>
        <taxon>Mooglevirus susp2</taxon>
        <taxon>Suspvirus SUSP2</taxon>
    </lineage>
</organism>
<name>A0A0N9SI70_9CAUD</name>
<dbReference type="RefSeq" id="YP_009211000.1">
    <property type="nucleotide sequence ID" value="NC_028935.2"/>
</dbReference>
<sequence length="107" mass="12137">MLISGVALFIAILALYKAYKAHQVASDAITRQINNNLVTAFLERLNVEQLKHLEMGFRFKANTYQVSDILSGDFQLVDDYNALLNALNISDLKDYHAVIVHEISKRK</sequence>
<protein>
    <submittedName>
        <fullName evidence="1">Uncharacterized protein</fullName>
    </submittedName>
</protein>
<dbReference type="Proteomes" id="UP000202045">
    <property type="component" value="Segment"/>
</dbReference>
<dbReference type="OrthoDB" id="16389at10239"/>
<evidence type="ECO:0000313" key="1">
    <source>
        <dbReference type="EMBL" id="ALH47125.1"/>
    </source>
</evidence>
<accession>A0A0N9SI70</accession>
<dbReference type="EMBL" id="KT454806">
    <property type="protein sequence ID" value="ALH47125.1"/>
    <property type="molecule type" value="Genomic_DNA"/>
</dbReference>
<reference evidence="1 2" key="1">
    <citation type="journal article" date="2017" name="MBio">
        <title>Novel 'Superspreader' Bacteriophages Promote Horizontal Gene Transfer by Transformation.</title>
        <authorList>
            <person name="Keen E.C."/>
            <person name="Bliskovsky V.V."/>
            <person name="Malagon F."/>
            <person name="Baker J.D."/>
            <person name="Prince J.S."/>
            <person name="Klaus J.S."/>
            <person name="Adhya S.L."/>
        </authorList>
    </citation>
    <scope>NUCLEOTIDE SEQUENCE [LARGE SCALE GENOMIC DNA]</scope>
</reference>